<dbReference type="GO" id="GO:0016616">
    <property type="term" value="F:oxidoreductase activity, acting on the CH-OH group of donors, NAD or NADP as acceptor"/>
    <property type="evidence" value="ECO:0007669"/>
    <property type="project" value="TreeGrafter"/>
</dbReference>
<dbReference type="SUPFAM" id="SSF51735">
    <property type="entry name" value="NAD(P)-binding Rossmann-fold domains"/>
    <property type="match status" value="1"/>
</dbReference>
<proteinExistence type="inferred from homology"/>
<evidence type="ECO:0000313" key="4">
    <source>
        <dbReference type="Proteomes" id="UP000440224"/>
    </source>
</evidence>
<dbReference type="CDD" id="cd05233">
    <property type="entry name" value="SDR_c"/>
    <property type="match status" value="1"/>
</dbReference>
<reference evidence="3 4" key="1">
    <citation type="submission" date="2019-10" db="EMBL/GenBank/DDBJ databases">
        <title>A soil myxobacterium in the family Polyangiaceae.</title>
        <authorList>
            <person name="Li Y."/>
            <person name="Wang J."/>
        </authorList>
    </citation>
    <scope>NUCLEOTIDE SEQUENCE [LARGE SCALE GENOMIC DNA]</scope>
    <source>
        <strain evidence="3 4">DSM 14734</strain>
    </source>
</reference>
<feature type="region of interest" description="Disordered" evidence="2">
    <location>
        <begin position="60"/>
        <end position="79"/>
    </location>
</feature>
<dbReference type="Pfam" id="PF13561">
    <property type="entry name" value="adh_short_C2"/>
    <property type="match status" value="1"/>
</dbReference>
<dbReference type="AlphaFoldDB" id="A0A6N7Q133"/>
<dbReference type="PRINTS" id="PR00081">
    <property type="entry name" value="GDHRDH"/>
</dbReference>
<dbReference type="InterPro" id="IPR002347">
    <property type="entry name" value="SDR_fam"/>
</dbReference>
<name>A0A6N7Q133_9BACT</name>
<dbReference type="PANTHER" id="PTHR42760">
    <property type="entry name" value="SHORT-CHAIN DEHYDROGENASES/REDUCTASES FAMILY MEMBER"/>
    <property type="match status" value="1"/>
</dbReference>
<dbReference type="Proteomes" id="UP000440224">
    <property type="component" value="Unassembled WGS sequence"/>
</dbReference>
<comment type="similarity">
    <text evidence="1">Belongs to the short-chain dehydrogenases/reductases (SDR) family.</text>
</comment>
<organism evidence="3 4">
    <name type="scientific">Polyangium spumosum</name>
    <dbReference type="NCBI Taxonomy" id="889282"/>
    <lineage>
        <taxon>Bacteria</taxon>
        <taxon>Pseudomonadati</taxon>
        <taxon>Myxococcota</taxon>
        <taxon>Polyangia</taxon>
        <taxon>Polyangiales</taxon>
        <taxon>Polyangiaceae</taxon>
        <taxon>Polyangium</taxon>
    </lineage>
</organism>
<dbReference type="InterPro" id="IPR036291">
    <property type="entry name" value="NAD(P)-bd_dom_sf"/>
</dbReference>
<sequence>MPRAQRRAWRRPGPLAFPAWRRVARALPRPLLGHLLPPLLHRSEDLARARGSDVAVRAGARGRSSACRSGAPERRPPGGAIVTETRRALVLGGSGYVGREVVCSLAAAGARVVFTYRRGAAVAEALSAETGARGYSTDLASPSAIRALFAELHAEGTSPDLLVHCAVVSGTDALADVTDARFDELHAVNVRSVFVAVQSFAAYLSGRPGDVVLTAALDGIAKIPASVHFAATQSARLGMTQALAKELGPRDVRLNLVLLGALGGGISAGLDPARLADYKRYSALQRTGAPAEAARAITRLALHNRWMTGSVLPITGGL</sequence>
<dbReference type="EMBL" id="WJIE01000023">
    <property type="protein sequence ID" value="MRG98003.1"/>
    <property type="molecule type" value="Genomic_DNA"/>
</dbReference>
<evidence type="ECO:0000313" key="3">
    <source>
        <dbReference type="EMBL" id="MRG98003.1"/>
    </source>
</evidence>
<protein>
    <submittedName>
        <fullName evidence="3">SDR family oxidoreductase</fullName>
    </submittedName>
</protein>
<accession>A0A6N7Q133</accession>
<dbReference type="Gene3D" id="3.40.50.720">
    <property type="entry name" value="NAD(P)-binding Rossmann-like Domain"/>
    <property type="match status" value="1"/>
</dbReference>
<evidence type="ECO:0000256" key="1">
    <source>
        <dbReference type="ARBA" id="ARBA00006484"/>
    </source>
</evidence>
<gene>
    <name evidence="3" type="ORF">GF068_39760</name>
</gene>
<comment type="caution">
    <text evidence="3">The sequence shown here is derived from an EMBL/GenBank/DDBJ whole genome shotgun (WGS) entry which is preliminary data.</text>
</comment>
<evidence type="ECO:0000256" key="2">
    <source>
        <dbReference type="SAM" id="MobiDB-lite"/>
    </source>
</evidence>
<feature type="compositionally biased region" description="Low complexity" evidence="2">
    <location>
        <begin position="60"/>
        <end position="70"/>
    </location>
</feature>
<keyword evidence="4" id="KW-1185">Reference proteome</keyword>